<keyword evidence="6" id="KW-0436">Ligase</keyword>
<evidence type="ECO:0000256" key="5">
    <source>
        <dbReference type="RuleBase" id="RU361279"/>
    </source>
</evidence>
<keyword evidence="7" id="KW-1185">Reference proteome</keyword>
<proteinExistence type="inferred from homology"/>
<evidence type="ECO:0000313" key="7">
    <source>
        <dbReference type="Proteomes" id="UP000305881"/>
    </source>
</evidence>
<dbReference type="InterPro" id="IPR024185">
    <property type="entry name" value="FTHF_cligase-like_sf"/>
</dbReference>
<protein>
    <recommendedName>
        <fullName evidence="5">5-formyltetrahydrofolate cyclo-ligase</fullName>
        <ecNumber evidence="5">6.3.3.2</ecNumber>
    </recommendedName>
</protein>
<dbReference type="NCBIfam" id="TIGR02727">
    <property type="entry name" value="MTHFS_bact"/>
    <property type="match status" value="1"/>
</dbReference>
<feature type="binding site" evidence="4">
    <location>
        <position position="49"/>
    </location>
    <ligand>
        <name>substrate</name>
    </ligand>
</feature>
<feature type="binding site" evidence="4">
    <location>
        <position position="54"/>
    </location>
    <ligand>
        <name>substrate</name>
    </ligand>
</feature>
<dbReference type="Proteomes" id="UP000305881">
    <property type="component" value="Chromosome"/>
</dbReference>
<reference evidence="7" key="1">
    <citation type="journal article" date="2019" name="J. Bacteriol.">
        <title>A Mutagenic Screen Identifies a TonB-Dependent Receptor Required for the Lanthanide Metal Switch in the Type I Methanotroph 'Methylotuvimicrobium buryatense' 5GB1C.</title>
        <authorList>
            <person name="Groom J.D."/>
            <person name="Ford S.M."/>
            <person name="Pesesky M.W."/>
            <person name="Lidstrom M.E."/>
        </authorList>
    </citation>
    <scope>NUCLEOTIDE SEQUENCE [LARGE SCALE GENOMIC DNA]</scope>
    <source>
        <strain evidence="7">5GB1C</strain>
    </source>
</reference>
<comment type="cofactor">
    <cofactor evidence="5">
        <name>Mg(2+)</name>
        <dbReference type="ChEBI" id="CHEBI:18420"/>
    </cofactor>
</comment>
<keyword evidence="5" id="KW-0479">Metal-binding</keyword>
<name>A0A4P9UKV5_METBY</name>
<evidence type="ECO:0000256" key="1">
    <source>
        <dbReference type="ARBA" id="ARBA00010638"/>
    </source>
</evidence>
<dbReference type="Pfam" id="PF01812">
    <property type="entry name" value="5-FTHF_cyc-lig"/>
    <property type="match status" value="1"/>
</dbReference>
<dbReference type="OrthoDB" id="9801938at2"/>
<dbReference type="GO" id="GO:0035999">
    <property type="term" value="P:tetrahydrofolate interconversion"/>
    <property type="evidence" value="ECO:0007669"/>
    <property type="project" value="TreeGrafter"/>
</dbReference>
<sequence length="199" mass="22857">MQTAKAQQRRKAYDARNAQRDKDAVSREIIDKFLEHAAYRRAMTVMFYLHCRSEVRTRDRVREQLSGDKQVVVPYCTKDADGQNRLGLWKLEDLQELQPGTWGILEPPKERWGEPGKEITPEDLDLVMVPGVAFDRRGGRLGNGAGYYDRLLKSVGKDTVLIGVCFEAQIMPEVVMEAHDIYMDYVITETAIYKGRGRF</sequence>
<feature type="binding site" evidence="4">
    <location>
        <begin position="5"/>
        <end position="9"/>
    </location>
    <ligand>
        <name>ATP</name>
        <dbReference type="ChEBI" id="CHEBI:30616"/>
    </ligand>
</feature>
<evidence type="ECO:0000256" key="4">
    <source>
        <dbReference type="PIRSR" id="PIRSR006806-1"/>
    </source>
</evidence>
<keyword evidence="2 4" id="KW-0547">Nucleotide-binding</keyword>
<dbReference type="GO" id="GO:0005524">
    <property type="term" value="F:ATP binding"/>
    <property type="evidence" value="ECO:0007669"/>
    <property type="project" value="UniProtKB-KW"/>
</dbReference>
<evidence type="ECO:0000256" key="2">
    <source>
        <dbReference type="ARBA" id="ARBA00022741"/>
    </source>
</evidence>
<dbReference type="InterPro" id="IPR002698">
    <property type="entry name" value="FTHF_cligase"/>
</dbReference>
<dbReference type="EMBL" id="CP035467">
    <property type="protein sequence ID" value="QCW81882.1"/>
    <property type="molecule type" value="Genomic_DNA"/>
</dbReference>
<gene>
    <name evidence="6" type="ORF">EQU24_06170</name>
</gene>
<feature type="binding site" evidence="4">
    <location>
        <begin position="140"/>
        <end position="148"/>
    </location>
    <ligand>
        <name>ATP</name>
        <dbReference type="ChEBI" id="CHEBI:30616"/>
    </ligand>
</feature>
<dbReference type="AlphaFoldDB" id="A0A4P9UKV5"/>
<evidence type="ECO:0000256" key="3">
    <source>
        <dbReference type="ARBA" id="ARBA00022840"/>
    </source>
</evidence>
<dbReference type="GO" id="GO:0009396">
    <property type="term" value="P:folic acid-containing compound biosynthetic process"/>
    <property type="evidence" value="ECO:0007669"/>
    <property type="project" value="TreeGrafter"/>
</dbReference>
<dbReference type="PANTHER" id="PTHR23407:SF1">
    <property type="entry name" value="5-FORMYLTETRAHYDROFOLATE CYCLO-LIGASE"/>
    <property type="match status" value="1"/>
</dbReference>
<dbReference type="GO" id="GO:0030272">
    <property type="term" value="F:5-formyltetrahydrofolate cyclo-ligase activity"/>
    <property type="evidence" value="ECO:0007669"/>
    <property type="project" value="UniProtKB-EC"/>
</dbReference>
<dbReference type="InterPro" id="IPR037171">
    <property type="entry name" value="NagB/RpiA_transferase-like"/>
</dbReference>
<keyword evidence="5" id="KW-0460">Magnesium</keyword>
<comment type="similarity">
    <text evidence="1 5">Belongs to the 5-formyltetrahydrofolate cyclo-ligase family.</text>
</comment>
<evidence type="ECO:0000313" key="6">
    <source>
        <dbReference type="EMBL" id="QCW81882.1"/>
    </source>
</evidence>
<dbReference type="STRING" id="675511.GCA_000341735_01780"/>
<organism evidence="6 7">
    <name type="scientific">Methylotuvimicrobium buryatense</name>
    <name type="common">Methylomicrobium buryatense</name>
    <dbReference type="NCBI Taxonomy" id="95641"/>
    <lineage>
        <taxon>Bacteria</taxon>
        <taxon>Pseudomonadati</taxon>
        <taxon>Pseudomonadota</taxon>
        <taxon>Gammaproteobacteria</taxon>
        <taxon>Methylococcales</taxon>
        <taxon>Methylococcaceae</taxon>
        <taxon>Methylotuvimicrobium</taxon>
    </lineage>
</organism>
<dbReference type="RefSeq" id="WP_017840325.1">
    <property type="nucleotide sequence ID" value="NZ_CP035467.1"/>
</dbReference>
<dbReference type="EC" id="6.3.3.2" evidence="5"/>
<keyword evidence="3 4" id="KW-0067">ATP-binding</keyword>
<dbReference type="PANTHER" id="PTHR23407">
    <property type="entry name" value="ATPASE INHIBITOR/5-FORMYLTETRAHYDROFOLATE CYCLO-LIGASE"/>
    <property type="match status" value="1"/>
</dbReference>
<dbReference type="KEGG" id="mbur:EQU24_06170"/>
<dbReference type="GO" id="GO:0046872">
    <property type="term" value="F:metal ion binding"/>
    <property type="evidence" value="ECO:0007669"/>
    <property type="project" value="UniProtKB-KW"/>
</dbReference>
<dbReference type="PIRSF" id="PIRSF006806">
    <property type="entry name" value="FTHF_cligase"/>
    <property type="match status" value="1"/>
</dbReference>
<accession>A0A4P9UKV5</accession>
<dbReference type="SUPFAM" id="SSF100950">
    <property type="entry name" value="NagB/RpiA/CoA transferase-like"/>
    <property type="match status" value="1"/>
</dbReference>
<comment type="catalytic activity">
    <reaction evidence="5">
        <text>(6S)-5-formyl-5,6,7,8-tetrahydrofolate + ATP = (6R)-5,10-methenyltetrahydrofolate + ADP + phosphate</text>
        <dbReference type="Rhea" id="RHEA:10488"/>
        <dbReference type="ChEBI" id="CHEBI:30616"/>
        <dbReference type="ChEBI" id="CHEBI:43474"/>
        <dbReference type="ChEBI" id="CHEBI:57455"/>
        <dbReference type="ChEBI" id="CHEBI:57457"/>
        <dbReference type="ChEBI" id="CHEBI:456216"/>
        <dbReference type="EC" id="6.3.3.2"/>
    </reaction>
</comment>
<dbReference type="Gene3D" id="3.40.50.10420">
    <property type="entry name" value="NagB/RpiA/CoA transferase-like"/>
    <property type="match status" value="1"/>
</dbReference>